<organism evidence="6 7">
    <name type="scientific">Panagrolaimus superbus</name>
    <dbReference type="NCBI Taxonomy" id="310955"/>
    <lineage>
        <taxon>Eukaryota</taxon>
        <taxon>Metazoa</taxon>
        <taxon>Ecdysozoa</taxon>
        <taxon>Nematoda</taxon>
        <taxon>Chromadorea</taxon>
        <taxon>Rhabditida</taxon>
        <taxon>Tylenchina</taxon>
        <taxon>Panagrolaimomorpha</taxon>
        <taxon>Panagrolaimoidea</taxon>
        <taxon>Panagrolaimidae</taxon>
        <taxon>Panagrolaimus</taxon>
    </lineage>
</organism>
<evidence type="ECO:0000256" key="3">
    <source>
        <dbReference type="ARBA" id="ARBA00023027"/>
    </source>
</evidence>
<evidence type="ECO:0000313" key="6">
    <source>
        <dbReference type="Proteomes" id="UP000887577"/>
    </source>
</evidence>
<proteinExistence type="inferred from homology"/>
<dbReference type="AlphaFoldDB" id="A0A914ZB96"/>
<keyword evidence="5" id="KW-0812">Transmembrane</keyword>
<dbReference type="PROSITE" id="PS00061">
    <property type="entry name" value="ADH_SHORT"/>
    <property type="match status" value="1"/>
</dbReference>
<dbReference type="InterPro" id="IPR020904">
    <property type="entry name" value="Sc_DH/Rdtase_CS"/>
</dbReference>
<dbReference type="WBParaSite" id="PSU_v2.g9929.t1">
    <property type="protein sequence ID" value="PSU_v2.g9929.t1"/>
    <property type="gene ID" value="PSU_v2.g9929"/>
</dbReference>
<dbReference type="GO" id="GO:0016616">
    <property type="term" value="F:oxidoreductase activity, acting on the CH-OH group of donors, NAD or NADP as acceptor"/>
    <property type="evidence" value="ECO:0007669"/>
    <property type="project" value="TreeGrafter"/>
</dbReference>
<keyword evidence="5" id="KW-0472">Membrane</keyword>
<dbReference type="Gene3D" id="3.40.50.720">
    <property type="entry name" value="NAD(P)-binding Rossmann-like Domain"/>
    <property type="match status" value="1"/>
</dbReference>
<dbReference type="InterPro" id="IPR002347">
    <property type="entry name" value="SDR_fam"/>
</dbReference>
<dbReference type="PRINTS" id="PR00081">
    <property type="entry name" value="GDHRDH"/>
</dbReference>
<dbReference type="InterPro" id="IPR036291">
    <property type="entry name" value="NAD(P)-bd_dom_sf"/>
</dbReference>
<evidence type="ECO:0000256" key="5">
    <source>
        <dbReference type="SAM" id="Phobius"/>
    </source>
</evidence>
<dbReference type="GO" id="GO:0005811">
    <property type="term" value="C:lipid droplet"/>
    <property type="evidence" value="ECO:0007669"/>
    <property type="project" value="TreeGrafter"/>
</dbReference>
<dbReference type="Proteomes" id="UP000887577">
    <property type="component" value="Unplaced"/>
</dbReference>
<dbReference type="SUPFAM" id="SSF51735">
    <property type="entry name" value="NAD(P)-binding Rossmann-fold domains"/>
    <property type="match status" value="1"/>
</dbReference>
<evidence type="ECO:0000313" key="7">
    <source>
        <dbReference type="WBParaSite" id="PSU_v2.g9929.t1"/>
    </source>
</evidence>
<comment type="similarity">
    <text evidence="1 4">Belongs to the short-chain dehydrogenases/reductases (SDR) family.</text>
</comment>
<evidence type="ECO:0000256" key="2">
    <source>
        <dbReference type="ARBA" id="ARBA00023002"/>
    </source>
</evidence>
<dbReference type="PANTHER" id="PTHR24322">
    <property type="entry name" value="PKSB"/>
    <property type="match status" value="1"/>
</dbReference>
<feature type="transmembrane region" description="Helical" evidence="5">
    <location>
        <begin position="20"/>
        <end position="40"/>
    </location>
</feature>
<keyword evidence="6" id="KW-1185">Reference proteome</keyword>
<dbReference type="CDD" id="cd05339">
    <property type="entry name" value="17beta-HSDXI-like_SDR_c"/>
    <property type="match status" value="1"/>
</dbReference>
<protein>
    <submittedName>
        <fullName evidence="7">Uncharacterized protein</fullName>
    </submittedName>
</protein>
<keyword evidence="2" id="KW-0560">Oxidoreductase</keyword>
<accession>A0A914ZB96</accession>
<keyword evidence="5" id="KW-1133">Transmembrane helix</keyword>
<keyword evidence="3" id="KW-0520">NAD</keyword>
<dbReference type="FunFam" id="3.40.50.720:FF:000202">
    <property type="entry name" value="Short-chain dehydrogenase/reductase family 16C member 6"/>
    <property type="match status" value="1"/>
</dbReference>
<dbReference type="PANTHER" id="PTHR24322:SF742">
    <property type="entry name" value="PROTEIN DHS-3"/>
    <property type="match status" value="1"/>
</dbReference>
<reference evidence="7" key="1">
    <citation type="submission" date="2022-11" db="UniProtKB">
        <authorList>
            <consortium name="WormBaseParasite"/>
        </authorList>
    </citation>
    <scope>IDENTIFICATION</scope>
</reference>
<evidence type="ECO:0000256" key="1">
    <source>
        <dbReference type="ARBA" id="ARBA00006484"/>
    </source>
</evidence>
<dbReference type="PRINTS" id="PR00080">
    <property type="entry name" value="SDRFAMILY"/>
</dbReference>
<dbReference type="Pfam" id="PF00106">
    <property type="entry name" value="adh_short"/>
    <property type="match status" value="1"/>
</dbReference>
<name>A0A914ZB96_9BILA</name>
<evidence type="ECO:0000256" key="4">
    <source>
        <dbReference type="RuleBase" id="RU000363"/>
    </source>
</evidence>
<sequence length="327" mass="36423">MKILRKRLTLVVSKKFPTAAFITSFYEYFVVLFWLTYYSFEGIIKALLPSGILPRKSVRGKVVCITGTGSGLGRLFAIEFGKLGARVVCWDINERLNLETLEILESQGIDAHAYTVDVSNRHSIYENAERVKKEVGDVDILFNNAGIVSGKKLFDNSDEMMIKTMEVNTMSLFFTAKAFLPKMLEQNSGHIVTLASMAGKSGTAGLVDYCASKFGAVGFNESLRAEMQALEKNVKVTTICPYYIDTGMFDGVETFAPYLLPILQPQYVVDRAIEAILTDQEELFLPRACYLLFAFSGFLPVKAGQVAANYLGINQTMDHFKGRTKSH</sequence>